<comment type="subcellular location">
    <subcellularLocation>
        <location evidence="1">Cytoplasm</location>
        <location evidence="1">Cytoskeleton</location>
    </subcellularLocation>
</comment>
<evidence type="ECO:0000256" key="5">
    <source>
        <dbReference type="PROSITE-ProRule" id="PRU00283"/>
    </source>
</evidence>
<dbReference type="PRINTS" id="PR00380">
    <property type="entry name" value="KINESINHEAVY"/>
</dbReference>
<feature type="binding site" evidence="5">
    <location>
        <begin position="129"/>
        <end position="136"/>
    </location>
    <ligand>
        <name>ATP</name>
        <dbReference type="ChEBI" id="CHEBI:30616"/>
    </ligand>
</feature>
<evidence type="ECO:0000259" key="7">
    <source>
        <dbReference type="PROSITE" id="PS50067"/>
    </source>
</evidence>
<feature type="domain" description="Kinesin motor" evidence="7">
    <location>
        <begin position="26"/>
        <end position="371"/>
    </location>
</feature>
<dbReference type="Gene3D" id="3.40.850.10">
    <property type="entry name" value="Kinesin motor domain"/>
    <property type="match status" value="1"/>
</dbReference>
<gene>
    <name evidence="8" type="ORF">LSH36_807g00135</name>
</gene>
<keyword evidence="3 5" id="KW-0067">ATP-binding</keyword>
<keyword evidence="2 5" id="KW-0547">Nucleotide-binding</keyword>
<reference evidence="8" key="1">
    <citation type="journal article" date="2023" name="Mol. Biol. Evol.">
        <title>Third-Generation Sequencing Reveals the Adaptive Role of the Epigenome in Three Deep-Sea Polychaetes.</title>
        <authorList>
            <person name="Perez M."/>
            <person name="Aroh O."/>
            <person name="Sun Y."/>
            <person name="Lan Y."/>
            <person name="Juniper S.K."/>
            <person name="Young C.R."/>
            <person name="Angers B."/>
            <person name="Qian P.Y."/>
        </authorList>
    </citation>
    <scope>NUCLEOTIDE SEQUENCE</scope>
    <source>
        <strain evidence="8">P08H-3</strain>
    </source>
</reference>
<evidence type="ECO:0000256" key="1">
    <source>
        <dbReference type="ARBA" id="ARBA00004245"/>
    </source>
</evidence>
<evidence type="ECO:0000256" key="6">
    <source>
        <dbReference type="SAM" id="MobiDB-lite"/>
    </source>
</evidence>
<dbReference type="InterPro" id="IPR019821">
    <property type="entry name" value="Kinesin_motor_CS"/>
</dbReference>
<dbReference type="InterPro" id="IPR027417">
    <property type="entry name" value="P-loop_NTPase"/>
</dbReference>
<dbReference type="GO" id="GO:0003777">
    <property type="term" value="F:microtubule motor activity"/>
    <property type="evidence" value="ECO:0007669"/>
    <property type="project" value="InterPro"/>
</dbReference>
<keyword evidence="4" id="KW-0963">Cytoplasm</keyword>
<dbReference type="PANTHER" id="PTHR47968">
    <property type="entry name" value="CENTROMERE PROTEIN E"/>
    <property type="match status" value="1"/>
</dbReference>
<dbReference type="PROSITE" id="PS50067">
    <property type="entry name" value="KINESIN_MOTOR_2"/>
    <property type="match status" value="1"/>
</dbReference>
<dbReference type="EMBL" id="JAODUP010000807">
    <property type="protein sequence ID" value="KAK2143851.1"/>
    <property type="molecule type" value="Genomic_DNA"/>
</dbReference>
<dbReference type="InterPro" id="IPR027640">
    <property type="entry name" value="Kinesin-like_fam"/>
</dbReference>
<organism evidence="8 9">
    <name type="scientific">Paralvinella palmiformis</name>
    <dbReference type="NCBI Taxonomy" id="53620"/>
    <lineage>
        <taxon>Eukaryota</taxon>
        <taxon>Metazoa</taxon>
        <taxon>Spiralia</taxon>
        <taxon>Lophotrochozoa</taxon>
        <taxon>Annelida</taxon>
        <taxon>Polychaeta</taxon>
        <taxon>Sedentaria</taxon>
        <taxon>Canalipalpata</taxon>
        <taxon>Terebellida</taxon>
        <taxon>Terebelliformia</taxon>
        <taxon>Alvinellidae</taxon>
        <taxon>Paralvinella</taxon>
    </lineage>
</organism>
<keyword evidence="9" id="KW-1185">Reference proteome</keyword>
<keyword evidence="5" id="KW-0505">Motor protein</keyword>
<keyword evidence="4" id="KW-0206">Cytoskeleton</keyword>
<feature type="compositionally biased region" description="Polar residues" evidence="6">
    <location>
        <begin position="1085"/>
        <end position="1096"/>
    </location>
</feature>
<dbReference type="GO" id="GO:0005856">
    <property type="term" value="C:cytoskeleton"/>
    <property type="evidence" value="ECO:0007669"/>
    <property type="project" value="UniProtKB-SubCell"/>
</dbReference>
<dbReference type="SUPFAM" id="SSF52540">
    <property type="entry name" value="P-loop containing nucleoside triphosphate hydrolases"/>
    <property type="match status" value="1"/>
</dbReference>
<feature type="region of interest" description="Disordered" evidence="6">
    <location>
        <begin position="1"/>
        <end position="21"/>
    </location>
</feature>
<dbReference type="SMART" id="SM00129">
    <property type="entry name" value="KISc"/>
    <property type="match status" value="1"/>
</dbReference>
<dbReference type="InterPro" id="IPR001752">
    <property type="entry name" value="Kinesin_motor_dom"/>
</dbReference>
<evidence type="ECO:0000313" key="8">
    <source>
        <dbReference type="EMBL" id="KAK2143851.1"/>
    </source>
</evidence>
<dbReference type="AlphaFoldDB" id="A0AAD9IZI0"/>
<comment type="similarity">
    <text evidence="5">Belongs to the TRAFAC class myosin-kinesin ATPase superfamily. Kinesin family.</text>
</comment>
<evidence type="ECO:0000256" key="3">
    <source>
        <dbReference type="ARBA" id="ARBA00022840"/>
    </source>
</evidence>
<dbReference type="GO" id="GO:0007018">
    <property type="term" value="P:microtubule-based movement"/>
    <property type="evidence" value="ECO:0007669"/>
    <property type="project" value="InterPro"/>
</dbReference>
<comment type="caution">
    <text evidence="8">The sequence shown here is derived from an EMBL/GenBank/DDBJ whole genome shotgun (WGS) entry which is preliminary data.</text>
</comment>
<evidence type="ECO:0000313" key="9">
    <source>
        <dbReference type="Proteomes" id="UP001208570"/>
    </source>
</evidence>
<name>A0AAD9IZI0_9ANNE</name>
<evidence type="ECO:0000256" key="4">
    <source>
        <dbReference type="ARBA" id="ARBA00023212"/>
    </source>
</evidence>
<dbReference type="GO" id="GO:0005524">
    <property type="term" value="F:ATP binding"/>
    <property type="evidence" value="ECO:0007669"/>
    <property type="project" value="UniProtKB-UniRule"/>
</dbReference>
<dbReference type="GO" id="GO:0008017">
    <property type="term" value="F:microtubule binding"/>
    <property type="evidence" value="ECO:0007669"/>
    <property type="project" value="InterPro"/>
</dbReference>
<dbReference type="InterPro" id="IPR036961">
    <property type="entry name" value="Kinesin_motor_dom_sf"/>
</dbReference>
<accession>A0AAD9IZI0</accession>
<dbReference type="PANTHER" id="PTHR47968:SF65">
    <property type="entry name" value="KINESIN MOTOR DOMAIN-CONTAINING PROTEIN"/>
    <property type="match status" value="1"/>
</dbReference>
<evidence type="ECO:0000256" key="2">
    <source>
        <dbReference type="ARBA" id="ARBA00022741"/>
    </source>
</evidence>
<sequence length="1105" mass="123720">MHRRVTSGRLSSLDGGNVKGASSHSHIRVVVRVRPPNDAESAANGKTVVRVLDEHVLIFDPLEDGSDDFYQGRRRRGRDLNKRKNRDVRFAFDQVFDVDTQNVEVYEKTTKLILDGLLDGYNCAVFAYGATGAGKTYTMLGNYNTPGVMFLTVMDLYHRMENIKAEKTCDVAVSYLEVYNEQIADLLVPKGFLPIREDPQAGVVVPGLSLHKPKTAEELLQMLNFGNKNRTQHPTDANAESSRSHAVFQVFVRQHDRTANISTNVRIAKMSLIDLAGSERGSVTTNKGTRFREGANINKSLLALGNCINALAEGKSKGFIPYRNSKLTRLLKDSLGGNCHTIMIAAVSKYAKIVDELRKEVCELKSKVKTYEEAANLPPPVPVSSVDVDRLHREMRVIFEERRHIRQELLELEGKERDLAVRLNIKEKCLLRVKAICLQCDEKAVGKISHMIDTIRMKQDRVLSRKQRLTERLADNTDSLQQIETEVTNIRNSGADSQLLECRLKMFHQEVELLDTKRHVRCLQNVCRYQQNYVTSTEKIVLKLLQAYKQVYFILKGHHLVTNDLTSQYDVIQHLVEGEREVIWADQCDEDRQSSPDPDKTFLNHILQFPVLQNSYQADDGAHLGTTPFKTPGHASCCPVTPACVTTPGRTPGVVPRPASLLMAFGPNTKPVGAIHGTASECLDPPQRRSSVRLDLNSMASYQQSPPVAAQRIQPECVQSSLQPVQPAPTPQHVKLTPHHEQPTLRHTQLALQHSQPTPQPIQPALDHPQYVQLSTEIACPTPSIIQPVSQYIHPITQNTSPSQQQKFTQHPVTGQLSPVFLSQKQNSNTSMIEGVTPLIPTPEYPRTVSITHQTHTPCRPVPIVASGTVTIQKQVTSTLRSDINSAECSLSTASQVVSNGTVTKSAFSNINCSTVTKPMKNTEERENEDFTNVKRTKQFTENASPKGRCLTFADVVKSPGINLKRHLSDSPVFRSPLASCENIIETKTDNYPKQCIFDDKRSRADNMVQRSLHRMGLPSVMDMKNNKRNIPRRNLEQPKYGHPSGSSSAGNIRRQRSTSVGALSNDFLKPKRQKTDESKRPSIKRSQSQHKTGPQQLRHRPAFI</sequence>
<dbReference type="Proteomes" id="UP001208570">
    <property type="component" value="Unassembled WGS sequence"/>
</dbReference>
<dbReference type="Pfam" id="PF00225">
    <property type="entry name" value="Kinesin"/>
    <property type="match status" value="1"/>
</dbReference>
<proteinExistence type="inferred from homology"/>
<dbReference type="CDD" id="cd01370">
    <property type="entry name" value="KISc_KIP3_like"/>
    <property type="match status" value="1"/>
</dbReference>
<dbReference type="PROSITE" id="PS00411">
    <property type="entry name" value="KINESIN_MOTOR_1"/>
    <property type="match status" value="1"/>
</dbReference>
<protein>
    <recommendedName>
        <fullName evidence="7">Kinesin motor domain-containing protein</fullName>
    </recommendedName>
</protein>
<feature type="region of interest" description="Disordered" evidence="6">
    <location>
        <begin position="1031"/>
        <end position="1105"/>
    </location>
</feature>